<dbReference type="EMBL" id="JAAARO010000013">
    <property type="protein sequence ID" value="KAF5738341.1"/>
    <property type="molecule type" value="Genomic_DNA"/>
</dbReference>
<dbReference type="PANTHER" id="PTHR38378:SF3">
    <property type="entry name" value="MYOSIN HEAVY CHAIN-LIKE PROTEIN"/>
    <property type="match status" value="1"/>
</dbReference>
<dbReference type="PANTHER" id="PTHR38378">
    <property type="entry name" value="MYOSIN HEAVY CHAIN-LIKE PROTEIN"/>
    <property type="match status" value="1"/>
</dbReference>
<evidence type="ECO:0000313" key="3">
    <source>
        <dbReference type="Proteomes" id="UP000593562"/>
    </source>
</evidence>
<reference evidence="2 3" key="1">
    <citation type="journal article" date="2020" name="Nat. Commun.">
        <title>Genome of Tripterygium wilfordii and identification of cytochrome P450 involved in triptolide biosynthesis.</title>
        <authorList>
            <person name="Tu L."/>
            <person name="Su P."/>
            <person name="Zhang Z."/>
            <person name="Gao L."/>
            <person name="Wang J."/>
            <person name="Hu T."/>
            <person name="Zhou J."/>
            <person name="Zhang Y."/>
            <person name="Zhao Y."/>
            <person name="Liu Y."/>
            <person name="Song Y."/>
            <person name="Tong Y."/>
            <person name="Lu Y."/>
            <person name="Yang J."/>
            <person name="Xu C."/>
            <person name="Jia M."/>
            <person name="Peters R.J."/>
            <person name="Huang L."/>
            <person name="Gao W."/>
        </authorList>
    </citation>
    <scope>NUCLEOTIDE SEQUENCE [LARGE SCALE GENOMIC DNA]</scope>
    <source>
        <strain evidence="3">cv. XIE 37</strain>
        <tissue evidence="2">Leaf</tissue>
    </source>
</reference>
<organism evidence="2 3">
    <name type="scientific">Tripterygium wilfordii</name>
    <name type="common">Thunder God vine</name>
    <dbReference type="NCBI Taxonomy" id="458696"/>
    <lineage>
        <taxon>Eukaryota</taxon>
        <taxon>Viridiplantae</taxon>
        <taxon>Streptophyta</taxon>
        <taxon>Embryophyta</taxon>
        <taxon>Tracheophyta</taxon>
        <taxon>Spermatophyta</taxon>
        <taxon>Magnoliopsida</taxon>
        <taxon>eudicotyledons</taxon>
        <taxon>Gunneridae</taxon>
        <taxon>Pentapetalae</taxon>
        <taxon>rosids</taxon>
        <taxon>fabids</taxon>
        <taxon>Celastrales</taxon>
        <taxon>Celastraceae</taxon>
        <taxon>Tripterygium</taxon>
    </lineage>
</organism>
<sequence>MAEESMSRVRAFSSPELAHSSANVPERPEDYSLEGIATNIKLLLKLVQDHSDASTRSNDDRKLQRVAGMMTILDDVKSRIEKHQSFNARRKAAFRRCNTELRPNHPMNDKKPTDLITDEKEKLRKQLSASLAARKSLEMMISSLGKEKKIMASELARKVGESNEMEELISNLKSQNENLLGKLQSCAKEHKEKKSSSSGDIQGNAAHQERNKALSEQLLRSLDGYRHLKRKYTDLKKENVALHTTLEELGAEVMSGLQRVYSLKQMISNGNHEAVDIEGDISALEHTFKSLNMKMSKG</sequence>
<evidence type="ECO:0000313" key="2">
    <source>
        <dbReference type="EMBL" id="KAF5738341.1"/>
    </source>
</evidence>
<dbReference type="AlphaFoldDB" id="A0A7J7CW86"/>
<gene>
    <name evidence="2" type="ORF">HS088_TW13G01239</name>
</gene>
<dbReference type="OrthoDB" id="1897593at2759"/>
<proteinExistence type="predicted"/>
<keyword evidence="3" id="KW-1185">Reference proteome</keyword>
<dbReference type="InParanoid" id="A0A7J7CW86"/>
<feature type="region of interest" description="Disordered" evidence="1">
    <location>
        <begin position="186"/>
        <end position="209"/>
    </location>
</feature>
<name>A0A7J7CW86_TRIWF</name>
<accession>A0A7J7CW86</accession>
<evidence type="ECO:0000256" key="1">
    <source>
        <dbReference type="SAM" id="MobiDB-lite"/>
    </source>
</evidence>
<protein>
    <submittedName>
        <fullName evidence="2">Centrosomal protein</fullName>
    </submittedName>
</protein>
<comment type="caution">
    <text evidence="2">The sequence shown here is derived from an EMBL/GenBank/DDBJ whole genome shotgun (WGS) entry which is preliminary data.</text>
</comment>
<feature type="region of interest" description="Disordered" evidence="1">
    <location>
        <begin position="1"/>
        <end position="27"/>
    </location>
</feature>
<dbReference type="Proteomes" id="UP000593562">
    <property type="component" value="Unassembled WGS sequence"/>
</dbReference>